<dbReference type="CDD" id="cd01062">
    <property type="entry name" value="RNase_T2_prok"/>
    <property type="match status" value="1"/>
</dbReference>
<reference evidence="5" key="1">
    <citation type="journal article" date="2019" name="Int. J. Syst. Evol. Microbiol.">
        <title>The Global Catalogue of Microorganisms (GCM) 10K type strain sequencing project: providing services to taxonomists for standard genome sequencing and annotation.</title>
        <authorList>
            <consortium name="The Broad Institute Genomics Platform"/>
            <consortium name="The Broad Institute Genome Sequencing Center for Infectious Disease"/>
            <person name="Wu L."/>
            <person name="Ma J."/>
        </authorList>
    </citation>
    <scope>NUCLEOTIDE SEQUENCE [LARGE SCALE GENOMIC DNA]</scope>
    <source>
        <strain evidence="5">KCTC 52039</strain>
    </source>
</reference>
<dbReference type="PANTHER" id="PTHR11240">
    <property type="entry name" value="RIBONUCLEASE T2"/>
    <property type="match status" value="1"/>
</dbReference>
<evidence type="ECO:0000313" key="5">
    <source>
        <dbReference type="Proteomes" id="UP001595547"/>
    </source>
</evidence>
<dbReference type="InterPro" id="IPR001568">
    <property type="entry name" value="RNase_T2-like"/>
</dbReference>
<comment type="similarity">
    <text evidence="1 2">Belongs to the RNase T2 family.</text>
</comment>
<evidence type="ECO:0000256" key="2">
    <source>
        <dbReference type="RuleBase" id="RU004328"/>
    </source>
</evidence>
<comment type="caution">
    <text evidence="4">The sequence shown here is derived from an EMBL/GenBank/DDBJ whole genome shotgun (WGS) entry which is preliminary data.</text>
</comment>
<organism evidence="4 5">
    <name type="scientific">Cypionkella sinensis</name>
    <dbReference type="NCBI Taxonomy" id="1756043"/>
    <lineage>
        <taxon>Bacteria</taxon>
        <taxon>Pseudomonadati</taxon>
        <taxon>Pseudomonadota</taxon>
        <taxon>Alphaproteobacteria</taxon>
        <taxon>Rhodobacterales</taxon>
        <taxon>Paracoccaceae</taxon>
        <taxon>Cypionkella</taxon>
    </lineage>
</organism>
<evidence type="ECO:0000313" key="4">
    <source>
        <dbReference type="EMBL" id="MFC3181778.1"/>
    </source>
</evidence>
<accession>A0ABV7J1U9</accession>
<keyword evidence="3" id="KW-0732">Signal</keyword>
<feature type="chain" id="PRO_5046594915" evidence="3">
    <location>
        <begin position="20"/>
        <end position="212"/>
    </location>
</feature>
<dbReference type="InterPro" id="IPR039378">
    <property type="entry name" value="RNase_T2_prok"/>
</dbReference>
<gene>
    <name evidence="4" type="ORF">ACFOGH_12310</name>
</gene>
<dbReference type="PROSITE" id="PS00530">
    <property type="entry name" value="RNASE_T2_1"/>
    <property type="match status" value="1"/>
</dbReference>
<dbReference type="PANTHER" id="PTHR11240:SF22">
    <property type="entry name" value="RIBONUCLEASE T2"/>
    <property type="match status" value="1"/>
</dbReference>
<dbReference type="Pfam" id="PF00445">
    <property type="entry name" value="Ribonuclease_T2"/>
    <property type="match status" value="1"/>
</dbReference>
<dbReference type="SUPFAM" id="SSF55895">
    <property type="entry name" value="Ribonuclease Rh-like"/>
    <property type="match status" value="1"/>
</dbReference>
<evidence type="ECO:0000256" key="3">
    <source>
        <dbReference type="SAM" id="SignalP"/>
    </source>
</evidence>
<feature type="signal peptide" evidence="3">
    <location>
        <begin position="1"/>
        <end position="19"/>
    </location>
</feature>
<dbReference type="EMBL" id="JBHRTO010000001">
    <property type="protein sequence ID" value="MFC3181778.1"/>
    <property type="molecule type" value="Genomic_DNA"/>
</dbReference>
<protein>
    <submittedName>
        <fullName evidence="4">Ribonuclease T</fullName>
    </submittedName>
</protein>
<dbReference type="InterPro" id="IPR018188">
    <property type="entry name" value="RNase_T2_His_AS_1"/>
</dbReference>
<dbReference type="Gene3D" id="3.90.730.10">
    <property type="entry name" value="Ribonuclease T2-like"/>
    <property type="match status" value="1"/>
</dbReference>
<sequence>MRLLAWVITAIFLGTAAQAQGEKAGDFDYYVMSLGWSSNWCALTGDARRDPQCDAGRGLTWTLHGLWPQYESGYPSDCRTVENDPNRSDSAQMADIMGGAGLAFYEWKKHGRCSGLSAKAYYATMRKAYKAVVIPPIFAKITKDLHVPASVIEDAFAEANPQIARDQMTVTCSNGMIQEIRICLTKDLEPRRCGADTIRDCTLKDAGLEAVR</sequence>
<keyword evidence="5" id="KW-1185">Reference proteome</keyword>
<proteinExistence type="inferred from homology"/>
<dbReference type="Proteomes" id="UP001595547">
    <property type="component" value="Unassembled WGS sequence"/>
</dbReference>
<dbReference type="RefSeq" id="WP_380074002.1">
    <property type="nucleotide sequence ID" value="NZ_JBHRTO010000001.1"/>
</dbReference>
<dbReference type="InterPro" id="IPR036430">
    <property type="entry name" value="RNase_T2-like_sf"/>
</dbReference>
<evidence type="ECO:0000256" key="1">
    <source>
        <dbReference type="ARBA" id="ARBA00007469"/>
    </source>
</evidence>
<name>A0ABV7J1U9_9RHOB</name>